<evidence type="ECO:0000313" key="7">
    <source>
        <dbReference type="EMBL" id="GFH47665.1"/>
    </source>
</evidence>
<proteinExistence type="inferred from homology"/>
<comment type="similarity">
    <text evidence="4">Belongs to the HSF family.</text>
</comment>
<dbReference type="EMBL" id="BLLK01000023">
    <property type="protein sequence ID" value="GFH47665.1"/>
    <property type="molecule type" value="Genomic_DNA"/>
</dbReference>
<dbReference type="AlphaFoldDB" id="A0AAD3CM99"/>
<dbReference type="GO" id="GO:0043565">
    <property type="term" value="F:sequence-specific DNA binding"/>
    <property type="evidence" value="ECO:0007669"/>
    <property type="project" value="InterPro"/>
</dbReference>
<feature type="region of interest" description="Disordered" evidence="5">
    <location>
        <begin position="161"/>
        <end position="216"/>
    </location>
</feature>
<dbReference type="InterPro" id="IPR036390">
    <property type="entry name" value="WH_DNA-bd_sf"/>
</dbReference>
<dbReference type="GO" id="GO:0003700">
    <property type="term" value="F:DNA-binding transcription factor activity"/>
    <property type="evidence" value="ECO:0007669"/>
    <property type="project" value="InterPro"/>
</dbReference>
<gene>
    <name evidence="7" type="ORF">CTEN210_04140</name>
</gene>
<sequence length="490" mass="55349">MNATTTQIRPVASNLNTSSSQDKGGVPSGFVLKLYQMVNGAPDEIVSWTQEGDAFRISDLTRLESETLPTYFRHRRFQSLVRQLNFYNFRKVNRERNFWVYKHPLFQRDRPQDLHLLRRRTCPGVDGRKVRPDVTIGVYSKPANITPNVFSPPAMDMSKKIATVSPHESSSDSESDDRKRKVVATRKKSEEDLKAVLSKSPFSTEETPAKKQRTASMEEDFIPSMDRYMRGPSRLAFSPLAQTPVTSVSDMNAQSALVSKVSKQLEEHAKKAAGRFAMKKRAGTPSYISDSMRYNGLTYDDEVEIYDSARGCVVERSTRNPIQDDTVSEDGSENSATVVSFTECEVPKIINTTAPITDAEAIETVIDKLRQFDDYRFSELTVAVVKFCMTTNPHDPSISEKAIELMTSHEELAHEFCRYKIALSPSTCNHEQFMKDLFSGKSKDTVRGFKTFVLNTLKDVVRDSNCTSWNESSVLTDCYNVWFSGLTLSV</sequence>
<feature type="region of interest" description="Disordered" evidence="5">
    <location>
        <begin position="1"/>
        <end position="22"/>
    </location>
</feature>
<keyword evidence="8" id="KW-1185">Reference proteome</keyword>
<dbReference type="SUPFAM" id="SSF46785">
    <property type="entry name" value="Winged helix' DNA-binding domain"/>
    <property type="match status" value="1"/>
</dbReference>
<keyword evidence="2" id="KW-0238">DNA-binding</keyword>
<evidence type="ECO:0000313" key="8">
    <source>
        <dbReference type="Proteomes" id="UP001054902"/>
    </source>
</evidence>
<dbReference type="InterPro" id="IPR000232">
    <property type="entry name" value="HSF_DNA-bd"/>
</dbReference>
<evidence type="ECO:0000256" key="3">
    <source>
        <dbReference type="ARBA" id="ARBA00023242"/>
    </source>
</evidence>
<dbReference type="Pfam" id="PF00447">
    <property type="entry name" value="HSF_DNA-bind"/>
    <property type="match status" value="1"/>
</dbReference>
<evidence type="ECO:0000256" key="4">
    <source>
        <dbReference type="RuleBase" id="RU004020"/>
    </source>
</evidence>
<evidence type="ECO:0000256" key="5">
    <source>
        <dbReference type="SAM" id="MobiDB-lite"/>
    </source>
</evidence>
<evidence type="ECO:0000259" key="6">
    <source>
        <dbReference type="SMART" id="SM00415"/>
    </source>
</evidence>
<accession>A0AAD3CM99</accession>
<feature type="domain" description="HSF-type DNA-binding" evidence="6">
    <location>
        <begin position="26"/>
        <end position="120"/>
    </location>
</feature>
<keyword evidence="3" id="KW-0539">Nucleus</keyword>
<reference evidence="7 8" key="1">
    <citation type="journal article" date="2021" name="Sci. Rep.">
        <title>The genome of the diatom Chaetoceros tenuissimus carries an ancient integrated fragment of an extant virus.</title>
        <authorList>
            <person name="Hongo Y."/>
            <person name="Kimura K."/>
            <person name="Takaki Y."/>
            <person name="Yoshida Y."/>
            <person name="Baba S."/>
            <person name="Kobayashi G."/>
            <person name="Nagasaki K."/>
            <person name="Hano T."/>
            <person name="Tomaru Y."/>
        </authorList>
    </citation>
    <scope>NUCLEOTIDE SEQUENCE [LARGE SCALE GENOMIC DNA]</scope>
    <source>
        <strain evidence="7 8">NIES-3715</strain>
    </source>
</reference>
<dbReference type="Gene3D" id="1.10.10.10">
    <property type="entry name" value="Winged helix-like DNA-binding domain superfamily/Winged helix DNA-binding domain"/>
    <property type="match status" value="1"/>
</dbReference>
<dbReference type="GO" id="GO:0005634">
    <property type="term" value="C:nucleus"/>
    <property type="evidence" value="ECO:0007669"/>
    <property type="project" value="UniProtKB-SubCell"/>
</dbReference>
<dbReference type="InterPro" id="IPR036388">
    <property type="entry name" value="WH-like_DNA-bd_sf"/>
</dbReference>
<dbReference type="Proteomes" id="UP001054902">
    <property type="component" value="Unassembled WGS sequence"/>
</dbReference>
<comment type="caution">
    <text evidence="7">The sequence shown here is derived from an EMBL/GenBank/DDBJ whole genome shotgun (WGS) entry which is preliminary data.</text>
</comment>
<dbReference type="PANTHER" id="PTHR10015:SF206">
    <property type="entry name" value="HSF-TYPE DNA-BINDING DOMAIN-CONTAINING PROTEIN"/>
    <property type="match status" value="1"/>
</dbReference>
<evidence type="ECO:0000256" key="1">
    <source>
        <dbReference type="ARBA" id="ARBA00004123"/>
    </source>
</evidence>
<comment type="subcellular location">
    <subcellularLocation>
        <location evidence="1">Nucleus</location>
    </subcellularLocation>
</comment>
<organism evidence="7 8">
    <name type="scientific">Chaetoceros tenuissimus</name>
    <dbReference type="NCBI Taxonomy" id="426638"/>
    <lineage>
        <taxon>Eukaryota</taxon>
        <taxon>Sar</taxon>
        <taxon>Stramenopiles</taxon>
        <taxon>Ochrophyta</taxon>
        <taxon>Bacillariophyta</taxon>
        <taxon>Coscinodiscophyceae</taxon>
        <taxon>Chaetocerotophycidae</taxon>
        <taxon>Chaetocerotales</taxon>
        <taxon>Chaetocerotaceae</taxon>
        <taxon>Chaetoceros</taxon>
    </lineage>
</organism>
<name>A0AAD3CM99_9STRA</name>
<evidence type="ECO:0000256" key="2">
    <source>
        <dbReference type="ARBA" id="ARBA00023125"/>
    </source>
</evidence>
<protein>
    <recommendedName>
        <fullName evidence="6">HSF-type DNA-binding domain-containing protein</fullName>
    </recommendedName>
</protein>
<dbReference type="SMART" id="SM00415">
    <property type="entry name" value="HSF"/>
    <property type="match status" value="1"/>
</dbReference>
<dbReference type="PRINTS" id="PR00056">
    <property type="entry name" value="HSFDOMAIN"/>
</dbReference>
<dbReference type="PANTHER" id="PTHR10015">
    <property type="entry name" value="HEAT SHOCK TRANSCRIPTION FACTOR"/>
    <property type="match status" value="1"/>
</dbReference>